<keyword evidence="5" id="KW-0443">Lipid metabolism</keyword>
<keyword evidence="13" id="KW-1185">Reference proteome</keyword>
<dbReference type="Gene3D" id="3.40.50.1820">
    <property type="entry name" value="alpha/beta hydrolase"/>
    <property type="match status" value="1"/>
</dbReference>
<name>A0A9P0AVA3_BRAAE</name>
<dbReference type="GO" id="GO:0016042">
    <property type="term" value="P:lipid catabolic process"/>
    <property type="evidence" value="ECO:0007669"/>
    <property type="project" value="UniProtKB-KW"/>
</dbReference>
<feature type="domain" description="Serine aminopeptidase S33" evidence="11">
    <location>
        <begin position="112"/>
        <end position="229"/>
    </location>
</feature>
<dbReference type="InterPro" id="IPR029058">
    <property type="entry name" value="AB_hydrolase_fold"/>
</dbReference>
<dbReference type="Pfam" id="PF04083">
    <property type="entry name" value="Abhydro_lipase"/>
    <property type="match status" value="1"/>
</dbReference>
<dbReference type="PANTHER" id="PTHR11005">
    <property type="entry name" value="LYSOSOMAL ACID LIPASE-RELATED"/>
    <property type="match status" value="1"/>
</dbReference>
<dbReference type="InterPro" id="IPR022742">
    <property type="entry name" value="Hydrolase_4"/>
</dbReference>
<feature type="active site" description="Charge relay system" evidence="8">
    <location>
        <position position="385"/>
    </location>
</feature>
<comment type="similarity">
    <text evidence="1 7">Belongs to the AB hydrolase superfamily. Lipase family.</text>
</comment>
<evidence type="ECO:0000256" key="7">
    <source>
        <dbReference type="PIRNR" id="PIRNR000862"/>
    </source>
</evidence>
<feature type="active site" description="Charge relay system" evidence="8">
    <location>
        <position position="353"/>
    </location>
</feature>
<dbReference type="OrthoDB" id="9974421at2759"/>
<evidence type="ECO:0000259" key="11">
    <source>
        <dbReference type="Pfam" id="PF12146"/>
    </source>
</evidence>
<feature type="domain" description="Partial AB-hydrolase lipase" evidence="10">
    <location>
        <begin position="63"/>
        <end position="105"/>
    </location>
</feature>
<dbReference type="InterPro" id="IPR025483">
    <property type="entry name" value="Lipase_euk"/>
</dbReference>
<evidence type="ECO:0000259" key="10">
    <source>
        <dbReference type="Pfam" id="PF04083"/>
    </source>
</evidence>
<keyword evidence="6" id="KW-0325">Glycoprotein</keyword>
<keyword evidence="4 7" id="KW-0442">Lipid degradation</keyword>
<evidence type="ECO:0000256" key="1">
    <source>
        <dbReference type="ARBA" id="ARBA00010701"/>
    </source>
</evidence>
<evidence type="ECO:0000256" key="4">
    <source>
        <dbReference type="ARBA" id="ARBA00022963"/>
    </source>
</evidence>
<evidence type="ECO:0000256" key="8">
    <source>
        <dbReference type="PIRSR" id="PIRSR000862-1"/>
    </source>
</evidence>
<feature type="signal peptide" evidence="9">
    <location>
        <begin position="1"/>
        <end position="19"/>
    </location>
</feature>
<proteinExistence type="inferred from homology"/>
<evidence type="ECO:0000256" key="9">
    <source>
        <dbReference type="SAM" id="SignalP"/>
    </source>
</evidence>
<dbReference type="GO" id="GO:0016788">
    <property type="term" value="F:hydrolase activity, acting on ester bonds"/>
    <property type="evidence" value="ECO:0007669"/>
    <property type="project" value="InterPro"/>
</dbReference>
<evidence type="ECO:0000256" key="5">
    <source>
        <dbReference type="ARBA" id="ARBA00023098"/>
    </source>
</evidence>
<evidence type="ECO:0000256" key="6">
    <source>
        <dbReference type="ARBA" id="ARBA00023180"/>
    </source>
</evidence>
<accession>A0A9P0AVA3</accession>
<keyword evidence="2 9" id="KW-0732">Signal</keyword>
<sequence>MYFKLIVIFAFLYPIKVQGSFSNSCSDWLSYLFPPLSPSCFYNPDVFANTIEIIERHLGKGSYENYTVTTEDGYILTLFRILQNNPKGVVMLQHPVTSDGVVWVQDSKKRSMAFNLHDMGYEVWLPNHRGTYYSEKHVNLSINGLKYWQFGFHEIAVYDYPAFAEKISEVSKSTDIIFVGHSMSSTSGVVYQSMQPEHAKKYFKGMILMSPVVFLHNLRGIATLIAPIFPLFSDVAYFFGVGGLFNKGSISEILARSATYAPIKQLLIMIQSLGSGPGQFDPKLSTFFFSHFPRGISFNTVNHYSQIYNAGGEFRMYDYGSKENFKRYKSKTPPSYPLENIRVPIHLVASQNDYLATVEDNDILLSRLSEPGQMYGKFYTTGLNHIDFFYGKHRYELAINHVLEFIDKM</sequence>
<dbReference type="FunFam" id="3.40.50.1820:FF:000057">
    <property type="entry name" value="Lipase"/>
    <property type="match status" value="1"/>
</dbReference>
<feature type="chain" id="PRO_5040291475" description="Lipase" evidence="9">
    <location>
        <begin position="20"/>
        <end position="409"/>
    </location>
</feature>
<gene>
    <name evidence="12" type="ORF">MELIAE_LOCUS3251</name>
</gene>
<dbReference type="EMBL" id="OV121133">
    <property type="protein sequence ID" value="CAH0550444.1"/>
    <property type="molecule type" value="Genomic_DNA"/>
</dbReference>
<dbReference type="Proteomes" id="UP001154078">
    <property type="component" value="Chromosome 2"/>
</dbReference>
<reference evidence="12" key="1">
    <citation type="submission" date="2021-12" db="EMBL/GenBank/DDBJ databases">
        <authorList>
            <person name="King R."/>
        </authorList>
    </citation>
    <scope>NUCLEOTIDE SEQUENCE</scope>
</reference>
<evidence type="ECO:0000313" key="13">
    <source>
        <dbReference type="Proteomes" id="UP001154078"/>
    </source>
</evidence>
<dbReference type="InterPro" id="IPR006693">
    <property type="entry name" value="AB_hydrolase_lipase"/>
</dbReference>
<evidence type="ECO:0000256" key="2">
    <source>
        <dbReference type="ARBA" id="ARBA00022729"/>
    </source>
</evidence>
<dbReference type="Pfam" id="PF12146">
    <property type="entry name" value="Hydrolase_4"/>
    <property type="match status" value="1"/>
</dbReference>
<dbReference type="AlphaFoldDB" id="A0A9P0AVA3"/>
<evidence type="ECO:0000313" key="12">
    <source>
        <dbReference type="EMBL" id="CAH0550444.1"/>
    </source>
</evidence>
<evidence type="ECO:0000256" key="3">
    <source>
        <dbReference type="ARBA" id="ARBA00022801"/>
    </source>
</evidence>
<dbReference type="SUPFAM" id="SSF53474">
    <property type="entry name" value="alpha/beta-Hydrolases"/>
    <property type="match status" value="1"/>
</dbReference>
<protein>
    <recommendedName>
        <fullName evidence="7">Lipase</fullName>
    </recommendedName>
</protein>
<organism evidence="12 13">
    <name type="scientific">Brassicogethes aeneus</name>
    <name type="common">Rape pollen beetle</name>
    <name type="synonym">Meligethes aeneus</name>
    <dbReference type="NCBI Taxonomy" id="1431903"/>
    <lineage>
        <taxon>Eukaryota</taxon>
        <taxon>Metazoa</taxon>
        <taxon>Ecdysozoa</taxon>
        <taxon>Arthropoda</taxon>
        <taxon>Hexapoda</taxon>
        <taxon>Insecta</taxon>
        <taxon>Pterygota</taxon>
        <taxon>Neoptera</taxon>
        <taxon>Endopterygota</taxon>
        <taxon>Coleoptera</taxon>
        <taxon>Polyphaga</taxon>
        <taxon>Cucujiformia</taxon>
        <taxon>Nitidulidae</taxon>
        <taxon>Meligethinae</taxon>
        <taxon>Brassicogethes</taxon>
    </lineage>
</organism>
<dbReference type="PIRSF" id="PIRSF000862">
    <property type="entry name" value="Steryl_ester_lip"/>
    <property type="match status" value="1"/>
</dbReference>
<keyword evidence="3 7" id="KW-0378">Hydrolase</keyword>
<feature type="active site" description="Nucleophile" evidence="8">
    <location>
        <position position="182"/>
    </location>
</feature>